<dbReference type="PANTHER" id="PTHR11452:SF91">
    <property type="entry name" value="ALPHA-GALACTOSIDASE A-RELATED"/>
    <property type="match status" value="1"/>
</dbReference>
<reference evidence="15 16" key="1">
    <citation type="submission" date="2018-02" db="EMBL/GenBank/DDBJ databases">
        <title>The genomes of Aspergillus section Nigri reveals drivers in fungal speciation.</title>
        <authorList>
            <consortium name="DOE Joint Genome Institute"/>
            <person name="Vesth T.C."/>
            <person name="Nybo J."/>
            <person name="Theobald S."/>
            <person name="Brandl J."/>
            <person name="Frisvad J.C."/>
            <person name="Nielsen K.F."/>
            <person name="Lyhne E.K."/>
            <person name="Kogle M.E."/>
            <person name="Kuo A."/>
            <person name="Riley R."/>
            <person name="Clum A."/>
            <person name="Nolan M."/>
            <person name="Lipzen A."/>
            <person name="Salamov A."/>
            <person name="Henrissat B."/>
            <person name="Wiebenga A."/>
            <person name="De vries R.P."/>
            <person name="Grigoriev I.V."/>
            <person name="Mortensen U.H."/>
            <person name="Andersen M.R."/>
            <person name="Baker S.E."/>
        </authorList>
    </citation>
    <scope>NUCLEOTIDE SEQUENCE [LARGE SCALE GENOMIC DNA]</scope>
    <source>
        <strain evidence="15 16">CBS 707.79</strain>
    </source>
</reference>
<dbReference type="PANTHER" id="PTHR11452">
    <property type="entry name" value="ALPHA-GALACTOSIDASE/ALPHA-N-ACETYLGALACTOSAMINIDASE"/>
    <property type="match status" value="1"/>
</dbReference>
<dbReference type="Gene3D" id="2.60.40.1180">
    <property type="entry name" value="Golgi alpha-mannosidase II"/>
    <property type="match status" value="1"/>
</dbReference>
<dbReference type="GO" id="GO:0004557">
    <property type="term" value="F:alpha-galactosidase activity"/>
    <property type="evidence" value="ECO:0007669"/>
    <property type="project" value="UniProtKB-EC"/>
</dbReference>
<dbReference type="InterPro" id="IPR035992">
    <property type="entry name" value="Ricin_B-like_lectins"/>
</dbReference>
<evidence type="ECO:0000256" key="11">
    <source>
        <dbReference type="ARBA" id="ARBA00023180"/>
    </source>
</evidence>
<comment type="subcellular location">
    <subcellularLocation>
        <location evidence="3">Secreted</location>
    </subcellularLocation>
</comment>
<dbReference type="VEuPathDB" id="FungiDB:BO71DRAFT_363630"/>
<comment type="function">
    <text evidence="2">Hydrolyzes a variety of simple alpha-D-galactoside as well as more complex molecules such as oligosaccharides and polysaccharides.</text>
</comment>
<keyword evidence="16" id="KW-1185">Reference proteome</keyword>
<dbReference type="SUPFAM" id="SSF50370">
    <property type="entry name" value="Ricin B-like lectins"/>
    <property type="match status" value="1"/>
</dbReference>
<dbReference type="GO" id="GO:0005975">
    <property type="term" value="P:carbohydrate metabolic process"/>
    <property type="evidence" value="ECO:0007669"/>
    <property type="project" value="InterPro"/>
</dbReference>
<dbReference type="PROSITE" id="PS50231">
    <property type="entry name" value="RICIN_B_LECTIN"/>
    <property type="match status" value="1"/>
</dbReference>
<dbReference type="GO" id="GO:0005576">
    <property type="term" value="C:extracellular region"/>
    <property type="evidence" value="ECO:0007669"/>
    <property type="project" value="UniProtKB-SubCell"/>
</dbReference>
<evidence type="ECO:0000256" key="7">
    <source>
        <dbReference type="ARBA" id="ARBA00022729"/>
    </source>
</evidence>
<gene>
    <name evidence="15" type="ORF">BO71DRAFT_363630</name>
</gene>
<dbReference type="PRINTS" id="PR00740">
    <property type="entry name" value="GLHYDRLASE27"/>
</dbReference>
<dbReference type="Gene3D" id="2.80.10.50">
    <property type="match status" value="1"/>
</dbReference>
<dbReference type="AlphaFoldDB" id="A0A319CXS5"/>
<dbReference type="Pfam" id="PF00652">
    <property type="entry name" value="Ricin_B_lectin"/>
    <property type="match status" value="1"/>
</dbReference>
<evidence type="ECO:0000256" key="12">
    <source>
        <dbReference type="ARBA" id="ARBA00023295"/>
    </source>
</evidence>
<keyword evidence="10 13" id="KW-1015">Disulfide bond</keyword>
<evidence type="ECO:0000313" key="15">
    <source>
        <dbReference type="EMBL" id="PYH89371.1"/>
    </source>
</evidence>
<comment type="catalytic activity">
    <reaction evidence="1 13">
        <text>Hydrolysis of terminal, non-reducing alpha-D-galactose residues in alpha-D-galactosides, including galactose oligosaccharides, galactomannans and galactolipids.</text>
        <dbReference type="EC" id="3.2.1.22"/>
    </reaction>
</comment>
<dbReference type="GO" id="GO:0030246">
    <property type="term" value="F:carbohydrate binding"/>
    <property type="evidence" value="ECO:0007669"/>
    <property type="project" value="UniProtKB-KW"/>
</dbReference>
<dbReference type="Proteomes" id="UP000247810">
    <property type="component" value="Unassembled WGS sequence"/>
</dbReference>
<keyword evidence="11" id="KW-0325">Glycoprotein</keyword>
<feature type="domain" description="Ricin B lectin" evidence="14">
    <location>
        <begin position="384"/>
        <end position="497"/>
    </location>
</feature>
<evidence type="ECO:0000256" key="10">
    <source>
        <dbReference type="ARBA" id="ARBA00023157"/>
    </source>
</evidence>
<evidence type="ECO:0000256" key="13">
    <source>
        <dbReference type="RuleBase" id="RU361168"/>
    </source>
</evidence>
<dbReference type="SUPFAM" id="SSF51011">
    <property type="entry name" value="Glycosyl hydrolase domain"/>
    <property type="match status" value="1"/>
</dbReference>
<evidence type="ECO:0000256" key="4">
    <source>
        <dbReference type="ARBA" id="ARBA00009743"/>
    </source>
</evidence>
<dbReference type="InterPro" id="IPR000772">
    <property type="entry name" value="Ricin_B_lectin"/>
</dbReference>
<keyword evidence="7" id="KW-0732">Signal</keyword>
<protein>
    <recommendedName>
        <fullName evidence="5 13">Alpha-galactosidase</fullName>
        <ecNumber evidence="5 13">3.2.1.22</ecNumber>
    </recommendedName>
    <alternativeName>
        <fullName evidence="13">Melibiase</fullName>
    </alternativeName>
</protein>
<dbReference type="InterPro" id="IPR002241">
    <property type="entry name" value="Glyco_hydro_27"/>
</dbReference>
<keyword evidence="6" id="KW-0964">Secreted</keyword>
<dbReference type="EC" id="3.2.1.22" evidence="5 13"/>
<evidence type="ECO:0000259" key="14">
    <source>
        <dbReference type="SMART" id="SM00458"/>
    </source>
</evidence>
<keyword evidence="9 13" id="KW-0378">Hydrolase</keyword>
<dbReference type="Pfam" id="PF17801">
    <property type="entry name" value="Melibiase_C"/>
    <property type="match status" value="1"/>
</dbReference>
<dbReference type="Gene3D" id="3.20.20.70">
    <property type="entry name" value="Aldolase class I"/>
    <property type="match status" value="1"/>
</dbReference>
<evidence type="ECO:0000256" key="8">
    <source>
        <dbReference type="ARBA" id="ARBA00022734"/>
    </source>
</evidence>
<dbReference type="CDD" id="cd14792">
    <property type="entry name" value="GH27"/>
    <property type="match status" value="1"/>
</dbReference>
<dbReference type="EMBL" id="KZ826033">
    <property type="protein sequence ID" value="PYH89371.1"/>
    <property type="molecule type" value="Genomic_DNA"/>
</dbReference>
<evidence type="ECO:0000256" key="1">
    <source>
        <dbReference type="ARBA" id="ARBA00001255"/>
    </source>
</evidence>
<dbReference type="Pfam" id="PF16499">
    <property type="entry name" value="Melibiase_2"/>
    <property type="match status" value="1"/>
</dbReference>
<evidence type="ECO:0000256" key="6">
    <source>
        <dbReference type="ARBA" id="ARBA00022525"/>
    </source>
</evidence>
<evidence type="ECO:0000256" key="5">
    <source>
        <dbReference type="ARBA" id="ARBA00012755"/>
    </source>
</evidence>
<dbReference type="SUPFAM" id="SSF51445">
    <property type="entry name" value="(Trans)glycosidases"/>
    <property type="match status" value="1"/>
</dbReference>
<dbReference type="STRING" id="1448320.A0A319CXS5"/>
<dbReference type="InterPro" id="IPR017853">
    <property type="entry name" value="GH"/>
</dbReference>
<evidence type="ECO:0000256" key="3">
    <source>
        <dbReference type="ARBA" id="ARBA00004613"/>
    </source>
</evidence>
<dbReference type="CDD" id="cd23425">
    <property type="entry name" value="beta-trefoil_Ricin_AglA"/>
    <property type="match status" value="1"/>
</dbReference>
<dbReference type="InterPro" id="IPR013780">
    <property type="entry name" value="Glyco_hydro_b"/>
</dbReference>
<evidence type="ECO:0000313" key="16">
    <source>
        <dbReference type="Proteomes" id="UP000247810"/>
    </source>
</evidence>
<keyword evidence="8" id="KW-0430">Lectin</keyword>
<evidence type="ECO:0000256" key="2">
    <source>
        <dbReference type="ARBA" id="ARBA00003969"/>
    </source>
</evidence>
<accession>A0A319CXS5</accession>
<keyword evidence="12 13" id="KW-0326">Glycosidase</keyword>
<name>A0A319CXS5_9EURO</name>
<organism evidence="15 16">
    <name type="scientific">Aspergillus ellipticus CBS 707.79</name>
    <dbReference type="NCBI Taxonomy" id="1448320"/>
    <lineage>
        <taxon>Eukaryota</taxon>
        <taxon>Fungi</taxon>
        <taxon>Dikarya</taxon>
        <taxon>Ascomycota</taxon>
        <taxon>Pezizomycotina</taxon>
        <taxon>Eurotiomycetes</taxon>
        <taxon>Eurotiomycetidae</taxon>
        <taxon>Eurotiales</taxon>
        <taxon>Aspergillaceae</taxon>
        <taxon>Aspergillus</taxon>
        <taxon>Aspergillus subgen. Circumdati</taxon>
    </lineage>
</organism>
<dbReference type="InterPro" id="IPR013785">
    <property type="entry name" value="Aldolase_TIM"/>
</dbReference>
<dbReference type="OrthoDB" id="5795902at2759"/>
<dbReference type="InterPro" id="IPR041233">
    <property type="entry name" value="Melibiase_C"/>
</dbReference>
<dbReference type="FunFam" id="3.20.20.70:FF:000177">
    <property type="entry name" value="Alpha-galactosidase"/>
    <property type="match status" value="1"/>
</dbReference>
<sequence length="504" mass="55050">MGFNNWSRFMCDLNETLFTATADSMVTNGLLSAGYNRINLDDCWMSYDRTPNGSLTWNTTKFPHGLPWLSNYVQTRGFHFGIYEDSGNTTCGGYPGSYGHEAQDASTFASWGIDYLKLDGCNVYASAGRTLEEEYQHRYGQWHGILSAMSHPLIFSESAPAYFAGTKNNTDWYTVMDWVPVYGELARHSTDILVYSGQGSAWDSIMVNYNYNTLLARYQRPGYFNDPDFLIPDHPGLTADEKRSHFALWASFSAPLIISAYIPALEADEVAFLSNRALIEVDQDALALQATLASRDEVLDVLTRSLENGDRLLTVLNRGNVTVTAEVPVSWLGVKAGDSGCVYSAEDLWDGMVRKVSREVRVEVRSHATKVFRVRIPKGCEGVVPTGIVFNTASGKCLTAGANGNGTVGFGSCQGQGTQVWQVRTEGTLSPLSGGGMCLTAEGNEVGLKPCGGSGQVWSYAVTGNLRNELTGGCLTERNVLMKACLDERNGQVFELPSGVQVVS</sequence>
<comment type="similarity">
    <text evidence="4 13">Belongs to the glycosyl hydrolase 27 family.</text>
</comment>
<evidence type="ECO:0000256" key="9">
    <source>
        <dbReference type="ARBA" id="ARBA00022801"/>
    </source>
</evidence>
<proteinExistence type="inferred from homology"/>
<dbReference type="SMART" id="SM00458">
    <property type="entry name" value="RICIN"/>
    <property type="match status" value="1"/>
</dbReference>